<gene>
    <name evidence="1" type="ORF">HPB50_001714</name>
</gene>
<reference evidence="1" key="1">
    <citation type="submission" date="2020-05" db="EMBL/GenBank/DDBJ databases">
        <title>Large-scale comparative analyses of tick genomes elucidate their genetic diversity and vector capacities.</title>
        <authorList>
            <person name="Jia N."/>
            <person name="Wang J."/>
            <person name="Shi W."/>
            <person name="Du L."/>
            <person name="Sun Y."/>
            <person name="Zhan W."/>
            <person name="Jiang J."/>
            <person name="Wang Q."/>
            <person name="Zhang B."/>
            <person name="Ji P."/>
            <person name="Sakyi L.B."/>
            <person name="Cui X."/>
            <person name="Yuan T."/>
            <person name="Jiang B."/>
            <person name="Yang W."/>
            <person name="Lam T.T.-Y."/>
            <person name="Chang Q."/>
            <person name="Ding S."/>
            <person name="Wang X."/>
            <person name="Zhu J."/>
            <person name="Ruan X."/>
            <person name="Zhao L."/>
            <person name="Wei J."/>
            <person name="Que T."/>
            <person name="Du C."/>
            <person name="Cheng J."/>
            <person name="Dai P."/>
            <person name="Han X."/>
            <person name="Huang E."/>
            <person name="Gao Y."/>
            <person name="Liu J."/>
            <person name="Shao H."/>
            <person name="Ye R."/>
            <person name="Li L."/>
            <person name="Wei W."/>
            <person name="Wang X."/>
            <person name="Wang C."/>
            <person name="Yang T."/>
            <person name="Huo Q."/>
            <person name="Li W."/>
            <person name="Guo W."/>
            <person name="Chen H."/>
            <person name="Zhou L."/>
            <person name="Ni X."/>
            <person name="Tian J."/>
            <person name="Zhou Y."/>
            <person name="Sheng Y."/>
            <person name="Liu T."/>
            <person name="Pan Y."/>
            <person name="Xia L."/>
            <person name="Li J."/>
            <person name="Zhao F."/>
            <person name="Cao W."/>
        </authorList>
    </citation>
    <scope>NUCLEOTIDE SEQUENCE</scope>
    <source>
        <strain evidence="1">Hyas-2018</strain>
    </source>
</reference>
<protein>
    <submittedName>
        <fullName evidence="1">Uncharacterized protein</fullName>
    </submittedName>
</protein>
<keyword evidence="2" id="KW-1185">Reference proteome</keyword>
<dbReference type="Proteomes" id="UP000821845">
    <property type="component" value="Chromosome 2"/>
</dbReference>
<comment type="caution">
    <text evidence="1">The sequence shown here is derived from an EMBL/GenBank/DDBJ whole genome shotgun (WGS) entry which is preliminary data.</text>
</comment>
<organism evidence="1 2">
    <name type="scientific">Hyalomma asiaticum</name>
    <name type="common">Tick</name>
    <dbReference type="NCBI Taxonomy" id="266040"/>
    <lineage>
        <taxon>Eukaryota</taxon>
        <taxon>Metazoa</taxon>
        <taxon>Ecdysozoa</taxon>
        <taxon>Arthropoda</taxon>
        <taxon>Chelicerata</taxon>
        <taxon>Arachnida</taxon>
        <taxon>Acari</taxon>
        <taxon>Parasitiformes</taxon>
        <taxon>Ixodida</taxon>
        <taxon>Ixodoidea</taxon>
        <taxon>Ixodidae</taxon>
        <taxon>Hyalomminae</taxon>
        <taxon>Hyalomma</taxon>
    </lineage>
</organism>
<dbReference type="EMBL" id="CM023482">
    <property type="protein sequence ID" value="KAH6937561.1"/>
    <property type="molecule type" value="Genomic_DNA"/>
</dbReference>
<accession>A0ACB7SRI0</accession>
<proteinExistence type="predicted"/>
<sequence length="1302" mass="140903">MSSVDDERSALRAAAEEHEVRERRPPQLVKPGDSPRKQSVDSYSKSAAPYAREDSKPVVHSDTHVGQTRESAAVVSPFDSPESAPHISPEAPSHVEKTSVALPSSLPLKGVDTARPIVAKDDDSVQPSAESSAVLEGGVRGKVAQRGGDSDTGINESMTAVSTHGIDSRRQQDVAPVHSSAKEGEDSLTPLQPPEFPLSSTSEDTVGLISAHDVKKSPSSLVQPLIPDQQEVVLDQENPVTLRDRRDFPVSGQEPNDIVVPEREPESQLIRGKVSDIDKRQAHLPTDIAKTRSEVSEAQSAVNKQASTRTVETDKEHGEVTSYGVRNLEDRLVRETVRPRAERSPAMYSAPPQMILRAATPSSRNQTDTALAMRPEHKAPGEAREGLATDAVTVKEARITSTGNEMRLVRKSDIDTGDLDQRVLHQVRTSAEDSQSSMEEYDARRRGLSGASPPSVPDRRVLYLQKDGAVLSRTEHDALVDRKEISGVNVQHTQVSGRQTASTDELTLRGSTETYPRKGSTVIGPKAEVQEPIVGKISPLPSEPHEEKTALDDSSRPSLGKKLVKQPIAPTMQLPPVMTTTPPQMLLHGPIPKTWDGTNTALISRQEYTVPGETVGGPFKEVVPVHAVPVTKEDDQPLMTQDPDIGIGSVAKKDTQNVRTIDKHSVESFTPYDRESRGLAEPAPSTAPEESTRLRTDDKVSSQVGSGTPADREREAEIREVRSELAGRRVGQISEPAPAGPPDAYSNTLQTSVTTAATKEEVIPVNRQPLLTARDDIGRPEMDKASGPHLESRSVKVPTPRTEPPPVTDIPPPQMLLSGPLPNLWGGTDALISREEYTVPGEVTGGPFSASGKAPSVDKNTTPDFTLTSKDNAQATPPASGTLTELDSKPLAGVSANQQELEALADAGPHQQQNLSPIERVSRELSSTERQPEELTSVLKQALEQPVSQPPAGLNSDATEVKAALTNQPVAASHLQPKWSPIEKRKQEFLANANRSQQPKIRSGQALGEPAEELPITAEKREIAKPHPVRENVDAIWQAKWSPTERSSQEASPADTPKRHRTLLPKPTVIQPNSEKPIVVSSGKQQEIATPPSRQLGADLSRQPKWYPLERTVQGPPSNVTLQKPSSTHAMTQTPQAKRPSKVKADRLRHITPPSQEIVIEESKPSLVQAAADSGSVAAISRDERDVTPIHDSATTSRTIKLSDKLEHSVAPLEMRPAPSDATSSQPLTEASTPKSPDVFFGKTTPVSTNGSKDLMQFKNEEATGSPEATPEEKRTKKLSESHNVEETDPKDGKYPTTEPKK</sequence>
<evidence type="ECO:0000313" key="2">
    <source>
        <dbReference type="Proteomes" id="UP000821845"/>
    </source>
</evidence>
<name>A0ACB7SRI0_HYAAI</name>
<evidence type="ECO:0000313" key="1">
    <source>
        <dbReference type="EMBL" id="KAH6937561.1"/>
    </source>
</evidence>